<dbReference type="OMA" id="HFCMFQR"/>
<dbReference type="InterPro" id="IPR041076">
    <property type="entry name" value="DUF5614"/>
</dbReference>
<evidence type="ECO:0008006" key="6">
    <source>
        <dbReference type="Google" id="ProtNLM"/>
    </source>
</evidence>
<protein>
    <recommendedName>
        <fullName evidence="6">DUF1308 domain-containing protein</fullName>
    </recommendedName>
</protein>
<proteinExistence type="inferred from homology"/>
<dbReference type="Proteomes" id="UP000014500">
    <property type="component" value="Unassembled WGS sequence"/>
</dbReference>
<dbReference type="Pfam" id="PF18474">
    <property type="entry name" value="DUF5614"/>
    <property type="match status" value="1"/>
</dbReference>
<dbReference type="PhylomeDB" id="T1JKY6"/>
<dbReference type="PANTHER" id="PTHR13379:SF0">
    <property type="entry name" value="UPF0415 PROTEIN C7ORF25"/>
    <property type="match status" value="1"/>
</dbReference>
<sequence length="389" mass="43601">MANSDVENTALMLHTKLEDAQHMLIRCALLENVQGVIKLRKKIKSEVKFLTKLEKDKTLLKQEHLLCSNLVQLNALLEAAVELNNVTAILKIFHWNGERVAVDIVTENGLVWTKVIARNPQAMYQISLGQGQFGEKSILDHAKSYLQCAEANPIYFVAPKVKFYFTNGVFPTVVKILDGLNVCVEGNLIVDINTPLKFDELPLKLEDEFEVQQSVAIETVPLNLDVTTLIAYVSALTNGNCWFRFKEKILDYQASCERVKPVKPILDQLFQSRELICCKTAMTDFEKIVSTLGGESERIRTSSFLRRIKTVPDNLSVRMKSLALSGQIKKRSKIIFGTGDFHKAITVTANTGFVRSAESQGVSLAVYIHESRALTEAKEVNAVSLEKKL</sequence>
<evidence type="ECO:0000313" key="4">
    <source>
        <dbReference type="EnsemblMetazoa" id="SMAR014516-PA"/>
    </source>
</evidence>
<evidence type="ECO:0000259" key="3">
    <source>
        <dbReference type="Pfam" id="PF18474"/>
    </source>
</evidence>
<organism evidence="4 5">
    <name type="scientific">Strigamia maritima</name>
    <name type="common">European centipede</name>
    <name type="synonym">Geophilus maritimus</name>
    <dbReference type="NCBI Taxonomy" id="126957"/>
    <lineage>
        <taxon>Eukaryota</taxon>
        <taxon>Metazoa</taxon>
        <taxon>Ecdysozoa</taxon>
        <taxon>Arthropoda</taxon>
        <taxon>Myriapoda</taxon>
        <taxon>Chilopoda</taxon>
        <taxon>Pleurostigmophora</taxon>
        <taxon>Geophilomorpha</taxon>
        <taxon>Linotaeniidae</taxon>
        <taxon>Strigamia</taxon>
    </lineage>
</organism>
<reference evidence="5" key="1">
    <citation type="submission" date="2011-05" db="EMBL/GenBank/DDBJ databases">
        <authorList>
            <person name="Richards S.R."/>
            <person name="Qu J."/>
            <person name="Jiang H."/>
            <person name="Jhangiani S.N."/>
            <person name="Agravi P."/>
            <person name="Goodspeed R."/>
            <person name="Gross S."/>
            <person name="Mandapat C."/>
            <person name="Jackson L."/>
            <person name="Mathew T."/>
            <person name="Pu L."/>
            <person name="Thornton R."/>
            <person name="Saada N."/>
            <person name="Wilczek-Boney K.B."/>
            <person name="Lee S."/>
            <person name="Kovar C."/>
            <person name="Wu Y."/>
            <person name="Scherer S.E."/>
            <person name="Worley K.C."/>
            <person name="Muzny D.M."/>
            <person name="Gibbs R."/>
        </authorList>
    </citation>
    <scope>NUCLEOTIDE SEQUENCE</scope>
    <source>
        <strain evidence="5">Brora</strain>
    </source>
</reference>
<dbReference type="eggNOG" id="KOG4529">
    <property type="taxonomic scope" value="Eukaryota"/>
</dbReference>
<evidence type="ECO:0000256" key="1">
    <source>
        <dbReference type="ARBA" id="ARBA00006588"/>
    </source>
</evidence>
<feature type="domain" description="DUF1308" evidence="2">
    <location>
        <begin position="222"/>
        <end position="382"/>
    </location>
</feature>
<name>T1JKY6_STRMM</name>
<reference evidence="4" key="2">
    <citation type="submission" date="2015-02" db="UniProtKB">
        <authorList>
            <consortium name="EnsemblMetazoa"/>
        </authorList>
    </citation>
    <scope>IDENTIFICATION</scope>
</reference>
<dbReference type="EMBL" id="JH431430">
    <property type="status" value="NOT_ANNOTATED_CDS"/>
    <property type="molecule type" value="Genomic_DNA"/>
</dbReference>
<dbReference type="InterPro" id="IPR010733">
    <property type="entry name" value="DUF1308"/>
</dbReference>
<dbReference type="Pfam" id="PF07000">
    <property type="entry name" value="DUF1308"/>
    <property type="match status" value="1"/>
</dbReference>
<comment type="similarity">
    <text evidence="1">Belongs to the UPF0415 family.</text>
</comment>
<dbReference type="EnsemblMetazoa" id="SMAR014516-RA">
    <property type="protein sequence ID" value="SMAR014516-PA"/>
    <property type="gene ID" value="SMAR014516"/>
</dbReference>
<dbReference type="AlphaFoldDB" id="T1JKY6"/>
<dbReference type="STRING" id="126957.T1JKY6"/>
<feature type="domain" description="DUF5614" evidence="3">
    <location>
        <begin position="12"/>
        <end position="201"/>
    </location>
</feature>
<evidence type="ECO:0000259" key="2">
    <source>
        <dbReference type="Pfam" id="PF07000"/>
    </source>
</evidence>
<accession>T1JKY6</accession>
<dbReference type="HOGENOM" id="CLU_054053_0_0_1"/>
<keyword evidence="5" id="KW-1185">Reference proteome</keyword>
<dbReference type="PANTHER" id="PTHR13379">
    <property type="entry name" value="UNCHARACTERIZED DUF1308"/>
    <property type="match status" value="1"/>
</dbReference>
<evidence type="ECO:0000313" key="5">
    <source>
        <dbReference type="Proteomes" id="UP000014500"/>
    </source>
</evidence>